<dbReference type="GO" id="GO:0006906">
    <property type="term" value="P:vesicle fusion"/>
    <property type="evidence" value="ECO:0007669"/>
    <property type="project" value="TreeGrafter"/>
</dbReference>
<dbReference type="PANTHER" id="PTHR19957">
    <property type="entry name" value="SYNTAXIN"/>
    <property type="match status" value="1"/>
</dbReference>
<dbReference type="GO" id="GO:0006886">
    <property type="term" value="P:intracellular protein transport"/>
    <property type="evidence" value="ECO:0007669"/>
    <property type="project" value="InterPro"/>
</dbReference>
<feature type="region of interest" description="Disordered" evidence="10">
    <location>
        <begin position="333"/>
        <end position="367"/>
    </location>
</feature>
<evidence type="ECO:0000256" key="4">
    <source>
        <dbReference type="ARBA" id="ARBA00022692"/>
    </source>
</evidence>
<dbReference type="GO" id="GO:0000149">
    <property type="term" value="F:SNARE binding"/>
    <property type="evidence" value="ECO:0007669"/>
    <property type="project" value="TreeGrafter"/>
</dbReference>
<dbReference type="InterPro" id="IPR000387">
    <property type="entry name" value="Tyr_Pase_dom"/>
</dbReference>
<organism evidence="14 15">
    <name type="scientific">Prototheca wickerhamii</name>
    <dbReference type="NCBI Taxonomy" id="3111"/>
    <lineage>
        <taxon>Eukaryota</taxon>
        <taxon>Viridiplantae</taxon>
        <taxon>Chlorophyta</taxon>
        <taxon>core chlorophytes</taxon>
        <taxon>Trebouxiophyceae</taxon>
        <taxon>Chlorellales</taxon>
        <taxon>Chlorellaceae</taxon>
        <taxon>Prototheca</taxon>
    </lineage>
</organism>
<dbReference type="InterPro" id="IPR045242">
    <property type="entry name" value="Syntaxin"/>
</dbReference>
<comment type="similarity">
    <text evidence="2">Belongs to the syntaxin family.</text>
</comment>
<dbReference type="PANTHER" id="PTHR19957:SF83">
    <property type="entry name" value="SYNTAXIN-16"/>
    <property type="match status" value="1"/>
</dbReference>
<evidence type="ECO:0000256" key="2">
    <source>
        <dbReference type="ARBA" id="ARBA00009063"/>
    </source>
</evidence>
<dbReference type="PROSITE" id="PS50192">
    <property type="entry name" value="T_SNARE"/>
    <property type="match status" value="1"/>
</dbReference>
<keyword evidence="15" id="KW-1185">Reference proteome</keyword>
<evidence type="ECO:0000256" key="1">
    <source>
        <dbReference type="ARBA" id="ARBA00004409"/>
    </source>
</evidence>
<dbReference type="SMART" id="SM00397">
    <property type="entry name" value="t_SNARE"/>
    <property type="match status" value="1"/>
</dbReference>
<evidence type="ECO:0000256" key="6">
    <source>
        <dbReference type="ARBA" id="ARBA00022989"/>
    </source>
</evidence>
<protein>
    <submittedName>
        <fullName evidence="14">Uncharacterized protein</fullName>
    </submittedName>
</protein>
<keyword evidence="8" id="KW-0175">Coiled coil</keyword>
<reference evidence="14" key="1">
    <citation type="submission" date="2021-01" db="EMBL/GenBank/DDBJ databases">
        <authorList>
            <person name="Eckstrom K.M.E."/>
        </authorList>
    </citation>
    <scope>NUCLEOTIDE SEQUENCE</scope>
    <source>
        <strain evidence="14">UVCC 0001</strain>
    </source>
</reference>
<feature type="domain" description="Tyrosine specific protein phosphatases" evidence="12">
    <location>
        <begin position="159"/>
        <end position="220"/>
    </location>
</feature>
<feature type="region of interest" description="Disordered" evidence="10">
    <location>
        <begin position="288"/>
        <end position="312"/>
    </location>
</feature>
<dbReference type="InterPro" id="IPR016130">
    <property type="entry name" value="Tyr_Pase_AS"/>
</dbReference>
<sequence>MSSGASSSSSPATGGRKIGRGLRRILSILRLSFDPPPEADPEPDEAASLPKTGREETPVVLTKLQKWGDYPAIGEPVAPTRFVPMKTPMSEEILESWSLPLPCRHPLTVQRLLQASAYAGHPISAIIDLANHDCLYAADIPPELEHVTVRLVAKVTPSREAVDRVVAAAAGIWRRRPDAFIAIHCAYGFNRTGFVLCAYLCQVLGMTVDEALAAFAAARPPGASPISGLGLSSRTPSAISSRATSIDSEMHSLGFTSREALQQLRDRDGESHEQRSAGDRLVQSVVPMRPRFGPGEAELSKAATTSGSGPIGTVRNRSEVFFRYRRNALASRKPLVSPGGGQQAASETARLMESALGSSSDVEAGEPQPEYVAFRDAVRGEMASIRGQMAELKGLHGRAALSRFDESPDDEIKVEVSTQQITKLFRRCEARLLQFGTTRSPTEADEKIKKNLQRTLAGELQELSRQFRKQQKAYLARLRTREASSGALSGGRDDTFDPGFSDLQQLKADTLSTLVDDRDREVQSIVTSIHELAQVMKDLSVLVIEQGTVLDRIDYNMESAVAQVDQGVAQLEKAERKQRQGLAATCIMFLLLAIAILVIFVVIKIIVF</sequence>
<dbReference type="Proteomes" id="UP001255856">
    <property type="component" value="Unassembled WGS sequence"/>
</dbReference>
<dbReference type="InterPro" id="IPR006012">
    <property type="entry name" value="Syntaxin/epimorphin_CS"/>
</dbReference>
<evidence type="ECO:0000256" key="8">
    <source>
        <dbReference type="ARBA" id="ARBA00023054"/>
    </source>
</evidence>
<evidence type="ECO:0000313" key="14">
    <source>
        <dbReference type="EMBL" id="KAK2076745.1"/>
    </source>
</evidence>
<name>A0AAD9IHH9_PROWI</name>
<dbReference type="SUPFAM" id="SSF52799">
    <property type="entry name" value="(Phosphotyrosine protein) phosphatases II"/>
    <property type="match status" value="1"/>
</dbReference>
<dbReference type="PROSITE" id="PS50056">
    <property type="entry name" value="TYR_PHOSPHATASE_2"/>
    <property type="match status" value="1"/>
</dbReference>
<gene>
    <name evidence="14" type="ORF">QBZ16_005505</name>
</gene>
<dbReference type="AlphaFoldDB" id="A0AAD9IHH9"/>
<dbReference type="SUPFAM" id="SSF47661">
    <property type="entry name" value="t-snare proteins"/>
    <property type="match status" value="1"/>
</dbReference>
<keyword evidence="6 11" id="KW-1133">Transmembrane helix</keyword>
<dbReference type="InterPro" id="IPR010989">
    <property type="entry name" value="SNARE"/>
</dbReference>
<keyword evidence="3" id="KW-0813">Transport</keyword>
<evidence type="ECO:0000256" key="5">
    <source>
        <dbReference type="ARBA" id="ARBA00022927"/>
    </source>
</evidence>
<dbReference type="GO" id="GO:0000139">
    <property type="term" value="C:Golgi membrane"/>
    <property type="evidence" value="ECO:0007669"/>
    <property type="project" value="UniProtKB-SubCell"/>
</dbReference>
<dbReference type="PROSITE" id="PS00914">
    <property type="entry name" value="SYNTAXIN"/>
    <property type="match status" value="1"/>
</dbReference>
<dbReference type="InterPro" id="IPR000727">
    <property type="entry name" value="T_SNARE_dom"/>
</dbReference>
<evidence type="ECO:0000256" key="9">
    <source>
        <dbReference type="ARBA" id="ARBA00023136"/>
    </source>
</evidence>
<feature type="domain" description="T-SNARE coiled-coil homology" evidence="13">
    <location>
        <begin position="512"/>
        <end position="574"/>
    </location>
</feature>
<evidence type="ECO:0000256" key="7">
    <source>
        <dbReference type="ARBA" id="ARBA00023034"/>
    </source>
</evidence>
<keyword evidence="7" id="KW-0333">Golgi apparatus</keyword>
<comment type="caution">
    <text evidence="14">The sequence shown here is derived from an EMBL/GenBank/DDBJ whole genome shotgun (WGS) entry which is preliminary data.</text>
</comment>
<dbReference type="GO" id="GO:0016787">
    <property type="term" value="F:hydrolase activity"/>
    <property type="evidence" value="ECO:0007669"/>
    <property type="project" value="UniProtKB-ARBA"/>
</dbReference>
<feature type="region of interest" description="Disordered" evidence="10">
    <location>
        <begin position="32"/>
        <end position="55"/>
    </location>
</feature>
<dbReference type="EMBL" id="JASFZW010000009">
    <property type="protein sequence ID" value="KAK2076745.1"/>
    <property type="molecule type" value="Genomic_DNA"/>
</dbReference>
<keyword evidence="5" id="KW-0653">Protein transport</keyword>
<keyword evidence="9 11" id="KW-0472">Membrane</keyword>
<proteinExistence type="inferred from homology"/>
<evidence type="ECO:0000256" key="11">
    <source>
        <dbReference type="SAM" id="Phobius"/>
    </source>
</evidence>
<dbReference type="GO" id="GO:0005484">
    <property type="term" value="F:SNAP receptor activity"/>
    <property type="evidence" value="ECO:0007669"/>
    <property type="project" value="InterPro"/>
</dbReference>
<dbReference type="Gene3D" id="1.20.58.70">
    <property type="match status" value="1"/>
</dbReference>
<dbReference type="CDD" id="cd15845">
    <property type="entry name" value="SNARE_syntaxin16"/>
    <property type="match status" value="1"/>
</dbReference>
<evidence type="ECO:0000259" key="12">
    <source>
        <dbReference type="PROSITE" id="PS50056"/>
    </source>
</evidence>
<evidence type="ECO:0000259" key="13">
    <source>
        <dbReference type="PROSITE" id="PS50192"/>
    </source>
</evidence>
<accession>A0AAD9IHH9</accession>
<dbReference type="InterPro" id="IPR029021">
    <property type="entry name" value="Prot-tyrosine_phosphatase-like"/>
</dbReference>
<evidence type="ECO:0000256" key="3">
    <source>
        <dbReference type="ARBA" id="ARBA00022448"/>
    </source>
</evidence>
<dbReference type="Gene3D" id="3.90.190.10">
    <property type="entry name" value="Protein tyrosine phosphatase superfamily"/>
    <property type="match status" value="1"/>
</dbReference>
<dbReference type="GO" id="GO:0048278">
    <property type="term" value="P:vesicle docking"/>
    <property type="evidence" value="ECO:0007669"/>
    <property type="project" value="TreeGrafter"/>
</dbReference>
<dbReference type="GO" id="GO:0031201">
    <property type="term" value="C:SNARE complex"/>
    <property type="evidence" value="ECO:0007669"/>
    <property type="project" value="TreeGrafter"/>
</dbReference>
<keyword evidence="4 11" id="KW-0812">Transmembrane</keyword>
<feature type="transmembrane region" description="Helical" evidence="11">
    <location>
        <begin position="582"/>
        <end position="607"/>
    </location>
</feature>
<evidence type="ECO:0000256" key="10">
    <source>
        <dbReference type="SAM" id="MobiDB-lite"/>
    </source>
</evidence>
<evidence type="ECO:0000313" key="15">
    <source>
        <dbReference type="Proteomes" id="UP001255856"/>
    </source>
</evidence>
<dbReference type="Pfam" id="PF05739">
    <property type="entry name" value="SNARE"/>
    <property type="match status" value="1"/>
</dbReference>
<dbReference type="PROSITE" id="PS00383">
    <property type="entry name" value="TYR_PHOSPHATASE_1"/>
    <property type="match status" value="1"/>
</dbReference>
<comment type="subcellular location">
    <subcellularLocation>
        <location evidence="1">Golgi apparatus membrane</location>
        <topology evidence="1">Single-pass type IV membrane protein</topology>
    </subcellularLocation>
</comment>